<organism evidence="8 9">
    <name type="scientific">Simiduia curdlanivorans</name>
    <dbReference type="NCBI Taxonomy" id="1492769"/>
    <lineage>
        <taxon>Bacteria</taxon>
        <taxon>Pseudomonadati</taxon>
        <taxon>Pseudomonadota</taxon>
        <taxon>Gammaproteobacteria</taxon>
        <taxon>Cellvibrionales</taxon>
        <taxon>Cellvibrionaceae</taxon>
        <taxon>Simiduia</taxon>
    </lineage>
</organism>
<protein>
    <recommendedName>
        <fullName evidence="2">histidine kinase</fullName>
        <ecNumber evidence="2">2.7.13.3</ecNumber>
    </recommendedName>
</protein>
<dbReference type="PROSITE" id="PS50110">
    <property type="entry name" value="RESPONSE_REGULATORY"/>
    <property type="match status" value="1"/>
</dbReference>
<feature type="coiled-coil region" evidence="5">
    <location>
        <begin position="133"/>
        <end position="160"/>
    </location>
</feature>
<dbReference type="SUPFAM" id="SSF52172">
    <property type="entry name" value="CheY-like"/>
    <property type="match status" value="1"/>
</dbReference>
<dbReference type="Pfam" id="PF02518">
    <property type="entry name" value="HATPase_c"/>
    <property type="match status" value="1"/>
</dbReference>
<dbReference type="InterPro" id="IPR005467">
    <property type="entry name" value="His_kinase_dom"/>
</dbReference>
<evidence type="ECO:0000256" key="3">
    <source>
        <dbReference type="ARBA" id="ARBA00022553"/>
    </source>
</evidence>
<reference evidence="9" key="1">
    <citation type="journal article" date="2019" name="Int. J. Syst. Evol. Microbiol.">
        <title>The Global Catalogue of Microorganisms (GCM) 10K type strain sequencing project: providing services to taxonomists for standard genome sequencing and annotation.</title>
        <authorList>
            <consortium name="The Broad Institute Genomics Platform"/>
            <consortium name="The Broad Institute Genome Sequencing Center for Infectious Disease"/>
            <person name="Wu L."/>
            <person name="Ma J."/>
        </authorList>
    </citation>
    <scope>NUCLEOTIDE SEQUENCE [LARGE SCALE GENOMIC DNA]</scope>
    <source>
        <strain evidence="9">CECT 8570</strain>
    </source>
</reference>
<dbReference type="PRINTS" id="PR00344">
    <property type="entry name" value="BCTRLSENSOR"/>
</dbReference>
<dbReference type="SUPFAM" id="SSF47384">
    <property type="entry name" value="Homodimeric domain of signal transducing histidine kinase"/>
    <property type="match status" value="1"/>
</dbReference>
<dbReference type="Gene3D" id="1.10.287.130">
    <property type="match status" value="1"/>
</dbReference>
<dbReference type="Gene3D" id="3.30.565.10">
    <property type="entry name" value="Histidine kinase-like ATPase, C-terminal domain"/>
    <property type="match status" value="1"/>
</dbReference>
<evidence type="ECO:0000256" key="1">
    <source>
        <dbReference type="ARBA" id="ARBA00000085"/>
    </source>
</evidence>
<dbReference type="InterPro" id="IPR011006">
    <property type="entry name" value="CheY-like_superfamily"/>
</dbReference>
<dbReference type="EMBL" id="JBHSCX010000005">
    <property type="protein sequence ID" value="MFC4362114.1"/>
    <property type="molecule type" value="Genomic_DNA"/>
</dbReference>
<comment type="caution">
    <text evidence="8">The sequence shown here is derived from an EMBL/GenBank/DDBJ whole genome shotgun (WGS) entry which is preliminary data.</text>
</comment>
<dbReference type="InterPro" id="IPR001789">
    <property type="entry name" value="Sig_transdc_resp-reg_receiver"/>
</dbReference>
<accession>A0ABV8V3R6</accession>
<dbReference type="Proteomes" id="UP001595840">
    <property type="component" value="Unassembled WGS sequence"/>
</dbReference>
<feature type="modified residue" description="4-aspartylphosphate" evidence="4">
    <location>
        <position position="53"/>
    </location>
</feature>
<feature type="domain" description="Histidine kinase" evidence="6">
    <location>
        <begin position="169"/>
        <end position="414"/>
    </location>
</feature>
<dbReference type="EC" id="2.7.13.3" evidence="2"/>
<dbReference type="InterPro" id="IPR003661">
    <property type="entry name" value="HisK_dim/P_dom"/>
</dbReference>
<evidence type="ECO:0000256" key="4">
    <source>
        <dbReference type="PROSITE-ProRule" id="PRU00169"/>
    </source>
</evidence>
<dbReference type="InterPro" id="IPR004358">
    <property type="entry name" value="Sig_transdc_His_kin-like_C"/>
</dbReference>
<dbReference type="PANTHER" id="PTHR43065">
    <property type="entry name" value="SENSOR HISTIDINE KINASE"/>
    <property type="match status" value="1"/>
</dbReference>
<proteinExistence type="predicted"/>
<dbReference type="InterPro" id="IPR036890">
    <property type="entry name" value="HATPase_C_sf"/>
</dbReference>
<evidence type="ECO:0000313" key="8">
    <source>
        <dbReference type="EMBL" id="MFC4362114.1"/>
    </source>
</evidence>
<feature type="domain" description="Response regulatory" evidence="7">
    <location>
        <begin position="4"/>
        <end position="120"/>
    </location>
</feature>
<dbReference type="PANTHER" id="PTHR43065:SF50">
    <property type="entry name" value="HISTIDINE KINASE"/>
    <property type="match status" value="1"/>
</dbReference>
<evidence type="ECO:0000256" key="2">
    <source>
        <dbReference type="ARBA" id="ARBA00012438"/>
    </source>
</evidence>
<dbReference type="RefSeq" id="WP_290259109.1">
    <property type="nucleotide sequence ID" value="NZ_JAUFQG010000004.1"/>
</dbReference>
<sequence>MPQVILLVDDNDINRKLVRHILADEFPELYEAANGAECLKVVTRESIDLVLLDLNMPEKSGFDVLQELPHLGLARVPTVIVLSADNEPNTISRAFHLGAADYVSTPFNRDELLARVRTHLALHNREQHLESRVRDRTLELESANDRLQEATSQLIQAEKMVSLGQLAAGVAHEINNPVGYINSNLDTLKAYLGDLWRLLEAYEALDDLIPDVELKRDLMLLKQRIDVPYLREDTTHLIAESMQGVLRVKQIVGDLKGFAHPEQKAWQQEDLHQLLRSSLNIVSNELKYKCNVRLELGDILPVQCIAPQINQVLLNLLVNAGQSLPEFGEIVIKSGMSADNSQVWLSVTDNGVGMSAEVKRKIFDPFFTTKRVGEGTGLGLSVSYGIVQMHRGEIKVESREGQGSCFTLYLPIAQPENDLKVALGN</sequence>
<evidence type="ECO:0000259" key="7">
    <source>
        <dbReference type="PROSITE" id="PS50110"/>
    </source>
</evidence>
<evidence type="ECO:0000259" key="6">
    <source>
        <dbReference type="PROSITE" id="PS50109"/>
    </source>
</evidence>
<evidence type="ECO:0000313" key="9">
    <source>
        <dbReference type="Proteomes" id="UP001595840"/>
    </source>
</evidence>
<dbReference type="InterPro" id="IPR036097">
    <property type="entry name" value="HisK_dim/P_sf"/>
</dbReference>
<dbReference type="Gene3D" id="3.40.50.2300">
    <property type="match status" value="1"/>
</dbReference>
<keyword evidence="5" id="KW-0175">Coiled coil</keyword>
<gene>
    <name evidence="8" type="ORF">ACFOX3_07370</name>
</gene>
<keyword evidence="3 4" id="KW-0597">Phosphoprotein</keyword>
<name>A0ABV8V3R6_9GAMM</name>
<comment type="catalytic activity">
    <reaction evidence="1">
        <text>ATP + protein L-histidine = ADP + protein N-phospho-L-histidine.</text>
        <dbReference type="EC" id="2.7.13.3"/>
    </reaction>
</comment>
<dbReference type="CDD" id="cd00082">
    <property type="entry name" value="HisKA"/>
    <property type="match status" value="1"/>
</dbReference>
<evidence type="ECO:0000256" key="5">
    <source>
        <dbReference type="SAM" id="Coils"/>
    </source>
</evidence>
<dbReference type="InterPro" id="IPR003594">
    <property type="entry name" value="HATPase_dom"/>
</dbReference>
<dbReference type="SMART" id="SM00387">
    <property type="entry name" value="HATPase_c"/>
    <property type="match status" value="1"/>
</dbReference>
<keyword evidence="9" id="KW-1185">Reference proteome</keyword>
<dbReference type="SUPFAM" id="SSF55874">
    <property type="entry name" value="ATPase domain of HSP90 chaperone/DNA topoisomerase II/histidine kinase"/>
    <property type="match status" value="1"/>
</dbReference>
<dbReference type="PROSITE" id="PS50109">
    <property type="entry name" value="HIS_KIN"/>
    <property type="match status" value="1"/>
</dbReference>
<dbReference type="Pfam" id="PF00072">
    <property type="entry name" value="Response_reg"/>
    <property type="match status" value="1"/>
</dbReference>
<dbReference type="SMART" id="SM00448">
    <property type="entry name" value="REC"/>
    <property type="match status" value="1"/>
</dbReference>